<gene>
    <name evidence="2" type="ORF">Sjap_009328</name>
</gene>
<feature type="domain" description="Rho-GAP" evidence="1">
    <location>
        <begin position="1"/>
        <end position="65"/>
    </location>
</feature>
<dbReference type="GO" id="GO:0007165">
    <property type="term" value="P:signal transduction"/>
    <property type="evidence" value="ECO:0007669"/>
    <property type="project" value="InterPro"/>
</dbReference>
<proteinExistence type="predicted"/>
<dbReference type="EMBL" id="JBBNAE010000003">
    <property type="protein sequence ID" value="KAK9138734.1"/>
    <property type="molecule type" value="Genomic_DNA"/>
</dbReference>
<comment type="caution">
    <text evidence="2">The sequence shown here is derived from an EMBL/GenBank/DDBJ whole genome shotgun (WGS) entry which is preliminary data.</text>
</comment>
<evidence type="ECO:0000313" key="2">
    <source>
        <dbReference type="EMBL" id="KAK9138734.1"/>
    </source>
</evidence>
<protein>
    <recommendedName>
        <fullName evidence="1">Rho-GAP domain-containing protein</fullName>
    </recommendedName>
</protein>
<name>A0AAP0JRS4_9MAGN</name>
<dbReference type="AlphaFoldDB" id="A0AAP0JRS4"/>
<reference evidence="2 3" key="1">
    <citation type="submission" date="2024-01" db="EMBL/GenBank/DDBJ databases">
        <title>Genome assemblies of Stephania.</title>
        <authorList>
            <person name="Yang L."/>
        </authorList>
    </citation>
    <scope>NUCLEOTIDE SEQUENCE [LARGE SCALE GENOMIC DNA]</scope>
    <source>
        <strain evidence="2">QJT</strain>
        <tissue evidence="2">Leaf</tissue>
    </source>
</reference>
<dbReference type="Proteomes" id="UP001417504">
    <property type="component" value="Unassembled WGS sequence"/>
</dbReference>
<evidence type="ECO:0000259" key="1">
    <source>
        <dbReference type="PROSITE" id="PS50238"/>
    </source>
</evidence>
<sequence length="65" mass="7917">MLRWYLQQLPDSIFKHVNESMIEENEERARTVLKLLYKLDPLLEDKVQWIFSEGTDITRFFDPDD</sequence>
<organism evidence="2 3">
    <name type="scientific">Stephania japonica</name>
    <dbReference type="NCBI Taxonomy" id="461633"/>
    <lineage>
        <taxon>Eukaryota</taxon>
        <taxon>Viridiplantae</taxon>
        <taxon>Streptophyta</taxon>
        <taxon>Embryophyta</taxon>
        <taxon>Tracheophyta</taxon>
        <taxon>Spermatophyta</taxon>
        <taxon>Magnoliopsida</taxon>
        <taxon>Ranunculales</taxon>
        <taxon>Menispermaceae</taxon>
        <taxon>Menispermoideae</taxon>
        <taxon>Cissampelideae</taxon>
        <taxon>Stephania</taxon>
    </lineage>
</organism>
<keyword evidence="3" id="KW-1185">Reference proteome</keyword>
<dbReference type="InterPro" id="IPR000198">
    <property type="entry name" value="RhoGAP_dom"/>
</dbReference>
<dbReference type="PROSITE" id="PS50238">
    <property type="entry name" value="RHOGAP"/>
    <property type="match status" value="1"/>
</dbReference>
<evidence type="ECO:0000313" key="3">
    <source>
        <dbReference type="Proteomes" id="UP001417504"/>
    </source>
</evidence>
<accession>A0AAP0JRS4</accession>